<accession>A0A7M1VPE8</accession>
<organism evidence="1">
    <name type="scientific">Vibrio parahaemolyticus</name>
    <dbReference type="NCBI Taxonomy" id="670"/>
    <lineage>
        <taxon>Bacteria</taxon>
        <taxon>Pseudomonadati</taxon>
        <taxon>Pseudomonadota</taxon>
        <taxon>Gammaproteobacteria</taxon>
        <taxon>Vibrionales</taxon>
        <taxon>Vibrionaceae</taxon>
        <taxon>Vibrio</taxon>
    </lineage>
</organism>
<gene>
    <name evidence="1" type="ORF">VP360_00014</name>
</gene>
<proteinExistence type="predicted"/>
<dbReference type="AlphaFoldDB" id="A0A7M1VPE8"/>
<dbReference type="EMBL" id="MT898046">
    <property type="protein sequence ID" value="QOS16264.1"/>
    <property type="molecule type" value="Genomic_DNA"/>
</dbReference>
<name>A0A7M1VPE8_VIBPH</name>
<sequence>MIDKIISFLEKKEKLDIVCDEDIYNLCKINSRQETSFHIANDPRSAMFYLHGLNLMEKNRAILIVDSKNEADIITGLTEVWFQHIGCLIFIINGNGEILSKYNNRNCIHEYIELSETNYKEEINNLIGVRKKNFVFNVNCDKYEAKYEIKKELLDYIVFNSERLEFTDDVSIPDDIKNQSISRVSEKGCISRYIGGLQDVGNKSIFLTTDYQIEKNINSFSLPYINERFKLIILKRKERFKLREWIESNSILVYEFSDDIRDLEEFFSEEKSSVLMINV</sequence>
<protein>
    <submittedName>
        <fullName evidence="1">Uncharacterized protein</fullName>
    </submittedName>
</protein>
<evidence type="ECO:0000313" key="1">
    <source>
        <dbReference type="EMBL" id="QOS16264.1"/>
    </source>
</evidence>
<reference evidence="1" key="1">
    <citation type="submission" date="2020-08" db="EMBL/GenBank/DDBJ databases">
        <title>Genetic structure, function and evolution of capsule biosynthesis loci in Vibrio parahaemolyticus.</title>
        <authorList>
            <person name="Li L."/>
            <person name="Bian S."/>
        </authorList>
    </citation>
    <scope>NUCLEOTIDE SEQUENCE</scope>
    <source>
        <strain evidence="1">VP360</strain>
    </source>
</reference>